<sequence>MPNMPKHLPENDRALVEAAVAGRGWSLLLLPLLLLALFAAPAVRACSTYYEPGQTPRTPYAEVAAAPIVVEARVIRPLADDYVEFAVKRVLRGTAERRIRVSGRYFSDLRTYGGWLGECFHDVYQAGATYLLLLSPDDKGGYSPNASPLQFAPGHSSLRRAWVEVAAEIVRIEDDLPPDQRMAAIRAALARVQHPKASETEKFKAARLSEQLDTIQATQPTSHLIWLHGELEAGRIPAELRWNPWVEDWTVTSSDGTVTGPHVYTASEFRVAVLWALSRPGHPDAAEFFAGLAARNDDPAGLFFAIIHMAWDDRRADAARLLSTRIMTVSIAEVHKYIRMVEKSMSGYTDRDGKPAWHRDPDLRAIWPDLAWRIMDYLGRDSSGRIFDDIAPYLMVPDPIAEPDKALWLTYVTTDHPLLAWAEKQLRDPANRVEWDQQYEGWEQDDPQLALQLLVGERKGEAVLTELFCRDGKSRMGVIQAFRKQLTRMEDRLFARMLVTPGLSEEQRDGLLLAAAAAASRFPYSERDFLPILKGGKPIAEPLSCPMRKDD</sequence>
<evidence type="ECO:0000313" key="2">
    <source>
        <dbReference type="Proteomes" id="UP000216998"/>
    </source>
</evidence>
<organism evidence="1 2">
    <name type="scientific">Niveispirillum lacus</name>
    <dbReference type="NCBI Taxonomy" id="1981099"/>
    <lineage>
        <taxon>Bacteria</taxon>
        <taxon>Pseudomonadati</taxon>
        <taxon>Pseudomonadota</taxon>
        <taxon>Alphaproteobacteria</taxon>
        <taxon>Rhodospirillales</taxon>
        <taxon>Azospirillaceae</taxon>
        <taxon>Niveispirillum</taxon>
    </lineage>
</organism>
<dbReference type="AlphaFoldDB" id="A0A255YRC8"/>
<accession>A0A255YRC8</accession>
<reference evidence="1 2" key="1">
    <citation type="submission" date="2017-07" db="EMBL/GenBank/DDBJ databases">
        <title>Niveispirillum cyanobacteriorum sp. nov., isolated from cyanobacterial aggregates in a eutrophic lake.</title>
        <authorList>
            <person name="Cai H."/>
        </authorList>
    </citation>
    <scope>NUCLEOTIDE SEQUENCE [LARGE SCALE GENOMIC DNA]</scope>
    <source>
        <strain evidence="2">TH1-14</strain>
    </source>
</reference>
<dbReference type="EMBL" id="NOXU01000032">
    <property type="protein sequence ID" value="OYQ31741.1"/>
    <property type="molecule type" value="Genomic_DNA"/>
</dbReference>
<evidence type="ECO:0000313" key="1">
    <source>
        <dbReference type="EMBL" id="OYQ31741.1"/>
    </source>
</evidence>
<protein>
    <submittedName>
        <fullName evidence="1">Uncharacterized protein</fullName>
    </submittedName>
</protein>
<gene>
    <name evidence="1" type="ORF">CHU95_21660</name>
</gene>
<keyword evidence="2" id="KW-1185">Reference proteome</keyword>
<dbReference type="Proteomes" id="UP000216998">
    <property type="component" value="Unassembled WGS sequence"/>
</dbReference>
<dbReference type="OrthoDB" id="7185422at2"/>
<name>A0A255YRC8_9PROT</name>
<dbReference type="RefSeq" id="WP_094458460.1">
    <property type="nucleotide sequence ID" value="NZ_NOXU01000032.1"/>
</dbReference>
<comment type="caution">
    <text evidence="1">The sequence shown here is derived from an EMBL/GenBank/DDBJ whole genome shotgun (WGS) entry which is preliminary data.</text>
</comment>
<proteinExistence type="predicted"/>